<evidence type="ECO:0000256" key="5">
    <source>
        <dbReference type="ARBA" id="ARBA00022679"/>
    </source>
</evidence>
<dbReference type="CDD" id="cd13646">
    <property type="entry name" value="PBP2_EcHMBS_like"/>
    <property type="match status" value="1"/>
</dbReference>
<accession>A0AAP9AIN7</accession>
<dbReference type="NCBIfam" id="TIGR00212">
    <property type="entry name" value="hemC"/>
    <property type="match status" value="1"/>
</dbReference>
<comment type="similarity">
    <text evidence="3 8">Belongs to the HMBS family.</text>
</comment>
<dbReference type="GO" id="GO:0006782">
    <property type="term" value="P:protoporphyrinogen IX biosynthetic process"/>
    <property type="evidence" value="ECO:0007669"/>
    <property type="project" value="UniProtKB-UniRule"/>
</dbReference>
<dbReference type="Gene3D" id="3.30.160.40">
    <property type="entry name" value="Porphobilinogen deaminase, C-terminal domain"/>
    <property type="match status" value="1"/>
</dbReference>
<dbReference type="PROSITE" id="PS00533">
    <property type="entry name" value="PORPHOBILINOGEN_DEAM"/>
    <property type="match status" value="1"/>
</dbReference>
<evidence type="ECO:0000256" key="2">
    <source>
        <dbReference type="ARBA" id="ARBA00004735"/>
    </source>
</evidence>
<dbReference type="InterPro" id="IPR022418">
    <property type="entry name" value="Porphobilinogen_deaminase_C"/>
</dbReference>
<comment type="function">
    <text evidence="1 8">Tetrapolymerization of the monopyrrole PBG into the hydroxymethylbilane pre-uroporphyrinogen in several discrete steps.</text>
</comment>
<organism evidence="11 12">
    <name type="scientific">Leclercia adecarboxylata</name>
    <dbReference type="NCBI Taxonomy" id="83655"/>
    <lineage>
        <taxon>Bacteria</taxon>
        <taxon>Pseudomonadati</taxon>
        <taxon>Pseudomonadota</taxon>
        <taxon>Gammaproteobacteria</taxon>
        <taxon>Enterobacterales</taxon>
        <taxon>Enterobacteriaceae</taxon>
        <taxon>Leclercia</taxon>
    </lineage>
</organism>
<reference evidence="11 12" key="1">
    <citation type="submission" date="2019-01" db="EMBL/GenBank/DDBJ databases">
        <title>Florfenicol resistance in Enterobacteriaceae and whole-genome sequence analysis of florfenicol-resistant Leclercia adecarboxylata strain R25.</title>
        <authorList>
            <person name="Bao Q."/>
            <person name="Ying Y."/>
        </authorList>
    </citation>
    <scope>NUCLEOTIDE SEQUENCE [LARGE SCALE GENOMIC DNA]</scope>
    <source>
        <strain evidence="11 12">R25</strain>
    </source>
</reference>
<comment type="subunit">
    <text evidence="4 8">Monomer.</text>
</comment>
<dbReference type="GO" id="GO:0004418">
    <property type="term" value="F:hydroxymethylbilane synthase activity"/>
    <property type="evidence" value="ECO:0007669"/>
    <property type="project" value="UniProtKB-UniRule"/>
</dbReference>
<keyword evidence="6 8" id="KW-0627">Porphyrin biosynthesis</keyword>
<dbReference type="PIRSF" id="PIRSF001438">
    <property type="entry name" value="4pyrrol_synth_OHMeBilane_synth"/>
    <property type="match status" value="1"/>
</dbReference>
<evidence type="ECO:0000256" key="3">
    <source>
        <dbReference type="ARBA" id="ARBA00005638"/>
    </source>
</evidence>
<evidence type="ECO:0000256" key="4">
    <source>
        <dbReference type="ARBA" id="ARBA00011245"/>
    </source>
</evidence>
<feature type="domain" description="Porphobilinogen deaminase N-terminal" evidence="9">
    <location>
        <begin position="13"/>
        <end position="220"/>
    </location>
</feature>
<evidence type="ECO:0000256" key="6">
    <source>
        <dbReference type="ARBA" id="ARBA00023244"/>
    </source>
</evidence>
<proteinExistence type="inferred from homology"/>
<evidence type="ECO:0000256" key="1">
    <source>
        <dbReference type="ARBA" id="ARBA00002869"/>
    </source>
</evidence>
<evidence type="ECO:0000313" key="11">
    <source>
        <dbReference type="EMBL" id="QDK18445.1"/>
    </source>
</evidence>
<evidence type="ECO:0000313" key="12">
    <source>
        <dbReference type="Proteomes" id="UP000317812"/>
    </source>
</evidence>
<dbReference type="Gene3D" id="3.40.190.10">
    <property type="entry name" value="Periplasmic binding protein-like II"/>
    <property type="match status" value="2"/>
</dbReference>
<dbReference type="AlphaFoldDB" id="A0AAP9AIN7"/>
<dbReference type="InterPro" id="IPR036803">
    <property type="entry name" value="Porphobilinogen_deaminase_C_sf"/>
</dbReference>
<dbReference type="PRINTS" id="PR00151">
    <property type="entry name" value="PORPHBDMNASE"/>
</dbReference>
<dbReference type="InterPro" id="IPR000860">
    <property type="entry name" value="HemC"/>
</dbReference>
<dbReference type="PANTHER" id="PTHR11557:SF0">
    <property type="entry name" value="PORPHOBILINOGEN DEAMINASE"/>
    <property type="match status" value="1"/>
</dbReference>
<dbReference type="GO" id="GO:0005737">
    <property type="term" value="C:cytoplasm"/>
    <property type="evidence" value="ECO:0007669"/>
    <property type="project" value="UniProtKB-UniRule"/>
</dbReference>
<dbReference type="Proteomes" id="UP000317812">
    <property type="component" value="Chromosome"/>
</dbReference>
<protein>
    <recommendedName>
        <fullName evidence="8">Porphobilinogen deaminase</fullName>
        <shortName evidence="8">PBG</shortName>
        <ecNumber evidence="8">2.5.1.61</ecNumber>
    </recommendedName>
    <alternativeName>
        <fullName evidence="8">Hydroxymethylbilane synthase</fullName>
        <shortName evidence="8">HMBS</shortName>
    </alternativeName>
    <alternativeName>
        <fullName evidence="8">Pre-uroporphyrinogen synthase</fullName>
    </alternativeName>
</protein>
<evidence type="ECO:0000259" key="10">
    <source>
        <dbReference type="Pfam" id="PF03900"/>
    </source>
</evidence>
<dbReference type="EMBL" id="CP035382">
    <property type="protein sequence ID" value="QDK18445.1"/>
    <property type="molecule type" value="Genomic_DNA"/>
</dbReference>
<evidence type="ECO:0000256" key="7">
    <source>
        <dbReference type="ARBA" id="ARBA00048169"/>
    </source>
</evidence>
<dbReference type="InterPro" id="IPR022417">
    <property type="entry name" value="Porphobilin_deaminase_N"/>
</dbReference>
<name>A0AAP9AIN7_9ENTR</name>
<gene>
    <name evidence="8" type="primary">hemC</name>
    <name evidence="11" type="ORF">ES815_09055</name>
</gene>
<dbReference type="PANTHER" id="PTHR11557">
    <property type="entry name" value="PORPHOBILINOGEN DEAMINASE"/>
    <property type="match status" value="1"/>
</dbReference>
<dbReference type="FunFam" id="3.40.190.10:FF:000004">
    <property type="entry name" value="Porphobilinogen deaminase"/>
    <property type="match status" value="1"/>
</dbReference>
<dbReference type="HAMAP" id="MF_00260">
    <property type="entry name" value="Porphobil_deam"/>
    <property type="match status" value="1"/>
</dbReference>
<keyword evidence="5 8" id="KW-0808">Transferase</keyword>
<dbReference type="InterPro" id="IPR022419">
    <property type="entry name" value="Porphobilin_deaminase_cofac_BS"/>
</dbReference>
<evidence type="ECO:0000256" key="8">
    <source>
        <dbReference type="HAMAP-Rule" id="MF_00260"/>
    </source>
</evidence>
<evidence type="ECO:0000259" key="9">
    <source>
        <dbReference type="Pfam" id="PF01379"/>
    </source>
</evidence>
<dbReference type="EC" id="2.5.1.61" evidence="8"/>
<dbReference type="FunFam" id="3.40.190.10:FF:000005">
    <property type="entry name" value="Porphobilinogen deaminase"/>
    <property type="match status" value="1"/>
</dbReference>
<comment type="miscellaneous">
    <text evidence="8">The porphobilinogen subunits are added to the dipyrromethane group.</text>
</comment>
<comment type="catalytic activity">
    <reaction evidence="7 8">
        <text>4 porphobilinogen + H2O = hydroxymethylbilane + 4 NH4(+)</text>
        <dbReference type="Rhea" id="RHEA:13185"/>
        <dbReference type="ChEBI" id="CHEBI:15377"/>
        <dbReference type="ChEBI" id="CHEBI:28938"/>
        <dbReference type="ChEBI" id="CHEBI:57845"/>
        <dbReference type="ChEBI" id="CHEBI:58126"/>
        <dbReference type="EC" id="2.5.1.61"/>
    </reaction>
</comment>
<dbReference type="SUPFAM" id="SSF54782">
    <property type="entry name" value="Porphobilinogen deaminase (hydroxymethylbilane synthase), C-terminal domain"/>
    <property type="match status" value="1"/>
</dbReference>
<comment type="pathway">
    <text evidence="2">Porphyrin-containing compound metabolism; protoporphyrin-IX biosynthesis; coproporphyrinogen-III from 5-aminolevulinate: step 2/4.</text>
</comment>
<sequence length="320" mass="34835">MIKTVTSMLDNVLRIATRQSPLALWQAHYVKQRLEACHEGLRVELVPMVTRGDVILDTPLAKVGGKGLFVKELELALLEDRADIAVHSMKDVPVDFPEGLGLVTICEREDPRDAFVSNRYDSLDALPQGSIVGTSSLRRQCQLAESRPDLVIRSLRGNVGTRLGKLDNGEYDAIILAVAGLKRLGLESRIKVALPPEQSLPAVGQGAVGIECRLDDTRTHALLAPLNHDETVIRVQAERAMNTRLEGGCQVPIGSYAELIDGELWLRALVGAPDGSQMVRGERRGHPQDAEQLGISLAEELLDNGAREILADVYNGEPPA</sequence>
<dbReference type="Pfam" id="PF01379">
    <property type="entry name" value="Porphobil_deam"/>
    <property type="match status" value="1"/>
</dbReference>
<feature type="domain" description="Porphobilinogen deaminase C-terminal" evidence="10">
    <location>
        <begin position="233"/>
        <end position="302"/>
    </location>
</feature>
<dbReference type="SUPFAM" id="SSF53850">
    <property type="entry name" value="Periplasmic binding protein-like II"/>
    <property type="match status" value="1"/>
</dbReference>
<comment type="cofactor">
    <cofactor evidence="8">
        <name>dipyrromethane</name>
        <dbReference type="ChEBI" id="CHEBI:60342"/>
    </cofactor>
    <text evidence="8">Binds 1 dipyrromethane group covalently.</text>
</comment>
<dbReference type="Pfam" id="PF03900">
    <property type="entry name" value="Porphobil_deamC"/>
    <property type="match status" value="1"/>
</dbReference>
<dbReference type="FunFam" id="3.30.160.40:FF:000002">
    <property type="entry name" value="Porphobilinogen deaminase"/>
    <property type="match status" value="1"/>
</dbReference>
<feature type="modified residue" description="S-(dipyrrolylmethanemethyl)cysteine" evidence="8">
    <location>
        <position position="249"/>
    </location>
</feature>